<dbReference type="InParanoid" id="A0A674MPT3"/>
<dbReference type="GeneTree" id="ENSGT00940000161110"/>
<keyword evidence="6" id="KW-0732">Signal</keyword>
<proteinExistence type="predicted"/>
<protein>
    <recommendedName>
        <fullName evidence="7">Sushi domain-containing protein</fullName>
    </recommendedName>
</protein>
<dbReference type="Proteomes" id="UP000005226">
    <property type="component" value="Chromosome 3"/>
</dbReference>
<evidence type="ECO:0000256" key="2">
    <source>
        <dbReference type="ARBA" id="ARBA00022737"/>
    </source>
</evidence>
<feature type="domain" description="Sushi" evidence="7">
    <location>
        <begin position="28"/>
        <end position="90"/>
    </location>
</feature>
<evidence type="ECO:0000256" key="5">
    <source>
        <dbReference type="PROSITE-ProRule" id="PRU00302"/>
    </source>
</evidence>
<comment type="caution">
    <text evidence="5">Lacks conserved residue(s) required for the propagation of feature annotation.</text>
</comment>
<dbReference type="InterPro" id="IPR050350">
    <property type="entry name" value="Compl-Cell_Adhes-Reg"/>
</dbReference>
<feature type="disulfide bond" evidence="5">
    <location>
        <begin position="61"/>
        <end position="88"/>
    </location>
</feature>
<evidence type="ECO:0000256" key="3">
    <source>
        <dbReference type="ARBA" id="ARBA00023157"/>
    </source>
</evidence>
<dbReference type="InterPro" id="IPR000436">
    <property type="entry name" value="Sushi_SCR_CCP_dom"/>
</dbReference>
<dbReference type="Gene3D" id="2.10.70.10">
    <property type="entry name" value="Complement Module, domain 1"/>
    <property type="match status" value="3"/>
</dbReference>
<feature type="chain" id="PRO_5025606936" description="Sushi domain-containing protein" evidence="6">
    <location>
        <begin position="28"/>
        <end position="355"/>
    </location>
</feature>
<reference evidence="8" key="2">
    <citation type="submission" date="2025-08" db="UniProtKB">
        <authorList>
            <consortium name="Ensembl"/>
        </authorList>
    </citation>
    <scope>IDENTIFICATION</scope>
</reference>
<evidence type="ECO:0000259" key="7">
    <source>
        <dbReference type="PROSITE" id="PS50923"/>
    </source>
</evidence>
<feature type="signal peptide" evidence="6">
    <location>
        <begin position="1"/>
        <end position="27"/>
    </location>
</feature>
<reference evidence="8" key="3">
    <citation type="submission" date="2025-09" db="UniProtKB">
        <authorList>
            <consortium name="Ensembl"/>
        </authorList>
    </citation>
    <scope>IDENTIFICATION</scope>
</reference>
<evidence type="ECO:0000256" key="6">
    <source>
        <dbReference type="SAM" id="SignalP"/>
    </source>
</evidence>
<sequence length="355" mass="38515">LLPSSCASEQRGVLTWSLPLLLIIVAAQDCSRPVPGPNMDLKDSDIVLTTFPDGHRATFVCSLGYTTAGGVGVVTCTAGSWSQVTLQCKKKICGSPGQVDNGEIKYLSENEFGDKIVVTFLGWWGNVNSPVEIKAGWAGYLNVKVLVTCDPPAGIPNGLFSPVKDVYNYREVVQYSCTGDFTLSGSKSVTCSEDGTFTPGLPQCTEVECADPKVANGEWVSGSRPPHKYLATVTYRCNAGYKMEGDASMECGLNGQWTFKTKCEALFPSHGSSCQSLTLSSLFPEEVKSLGDFLLGFCTILDFYCSCRTEGLCFYIFFLFSSCSSNLQSPTNDYKRHFQPTETFVSVPRDGSVQL</sequence>
<keyword evidence="2" id="KW-0677">Repeat</keyword>
<keyword evidence="1 5" id="KW-0768">Sushi</keyword>
<evidence type="ECO:0000313" key="8">
    <source>
        <dbReference type="Ensembl" id="ENSTRUP00000063136.1"/>
    </source>
</evidence>
<dbReference type="SUPFAM" id="SSF57535">
    <property type="entry name" value="Complement control module/SCR domain"/>
    <property type="match status" value="3"/>
</dbReference>
<keyword evidence="4" id="KW-0325">Glycoprotein</keyword>
<feature type="disulfide bond" evidence="5">
    <location>
        <begin position="177"/>
        <end position="204"/>
    </location>
</feature>
<feature type="domain" description="Sushi" evidence="7">
    <location>
        <begin position="147"/>
        <end position="206"/>
    </location>
</feature>
<evidence type="ECO:0000256" key="1">
    <source>
        <dbReference type="ARBA" id="ARBA00022659"/>
    </source>
</evidence>
<name>A0A674MPT3_TAKRU</name>
<keyword evidence="3 5" id="KW-1015">Disulfide bond</keyword>
<dbReference type="SMART" id="SM00032">
    <property type="entry name" value="CCP"/>
    <property type="match status" value="3"/>
</dbReference>
<keyword evidence="9" id="KW-1185">Reference proteome</keyword>
<dbReference type="AlphaFoldDB" id="A0A674MPT3"/>
<dbReference type="InterPro" id="IPR035976">
    <property type="entry name" value="Sushi/SCR/CCP_sf"/>
</dbReference>
<reference evidence="8 9" key="1">
    <citation type="journal article" date="2011" name="Genome Biol. Evol.">
        <title>Integration of the genetic map and genome assembly of fugu facilitates insights into distinct features of genome evolution in teleosts and mammals.</title>
        <authorList>
            <person name="Kai W."/>
            <person name="Kikuchi K."/>
            <person name="Tohari S."/>
            <person name="Chew A.K."/>
            <person name="Tay A."/>
            <person name="Fujiwara A."/>
            <person name="Hosoya S."/>
            <person name="Suetake H."/>
            <person name="Naruse K."/>
            <person name="Brenner S."/>
            <person name="Suzuki Y."/>
            <person name="Venkatesh B."/>
        </authorList>
    </citation>
    <scope>NUCLEOTIDE SEQUENCE [LARGE SCALE GENOMIC DNA]</scope>
</reference>
<dbReference type="Ensembl" id="ENSTRUT00000062021.1">
    <property type="protein sequence ID" value="ENSTRUP00000063136.1"/>
    <property type="gene ID" value="ENSTRUG00000028786.1"/>
</dbReference>
<dbReference type="Pfam" id="PF00084">
    <property type="entry name" value="Sushi"/>
    <property type="match status" value="3"/>
</dbReference>
<organism evidence="8 9">
    <name type="scientific">Takifugu rubripes</name>
    <name type="common">Japanese pufferfish</name>
    <name type="synonym">Fugu rubripes</name>
    <dbReference type="NCBI Taxonomy" id="31033"/>
    <lineage>
        <taxon>Eukaryota</taxon>
        <taxon>Metazoa</taxon>
        <taxon>Chordata</taxon>
        <taxon>Craniata</taxon>
        <taxon>Vertebrata</taxon>
        <taxon>Euteleostomi</taxon>
        <taxon>Actinopterygii</taxon>
        <taxon>Neopterygii</taxon>
        <taxon>Teleostei</taxon>
        <taxon>Neoteleostei</taxon>
        <taxon>Acanthomorphata</taxon>
        <taxon>Eupercaria</taxon>
        <taxon>Tetraodontiformes</taxon>
        <taxon>Tetradontoidea</taxon>
        <taxon>Tetraodontidae</taxon>
        <taxon>Takifugu</taxon>
    </lineage>
</organism>
<feature type="domain" description="Sushi" evidence="7">
    <location>
        <begin position="207"/>
        <end position="265"/>
    </location>
</feature>
<dbReference type="CDD" id="cd00033">
    <property type="entry name" value="CCP"/>
    <property type="match status" value="3"/>
</dbReference>
<accession>A0A674MPT3</accession>
<dbReference type="PROSITE" id="PS50923">
    <property type="entry name" value="SUSHI"/>
    <property type="match status" value="3"/>
</dbReference>
<evidence type="ECO:0000313" key="9">
    <source>
        <dbReference type="Proteomes" id="UP000005226"/>
    </source>
</evidence>
<dbReference type="PANTHER" id="PTHR19325">
    <property type="entry name" value="COMPLEMENT COMPONENT-RELATED SUSHI DOMAIN-CONTAINING"/>
    <property type="match status" value="1"/>
</dbReference>
<evidence type="ECO:0000256" key="4">
    <source>
        <dbReference type="ARBA" id="ARBA00023180"/>
    </source>
</evidence>
<dbReference type="PANTHER" id="PTHR19325:SF570">
    <property type="entry name" value="COMPLEMENT COMPONENT 4 BINDING PROTEIN, MEMBRANE"/>
    <property type="match status" value="1"/>
</dbReference>